<name>A0A937FIE1_9CLOT</name>
<evidence type="ECO:0000313" key="2">
    <source>
        <dbReference type="EMBL" id="MBL4933728.1"/>
    </source>
</evidence>
<dbReference type="Proteomes" id="UP000623681">
    <property type="component" value="Unassembled WGS sequence"/>
</dbReference>
<comment type="caution">
    <text evidence="2">The sequence shown here is derived from an EMBL/GenBank/DDBJ whole genome shotgun (WGS) entry which is preliminary data.</text>
</comment>
<reference evidence="2" key="1">
    <citation type="submission" date="2021-01" db="EMBL/GenBank/DDBJ databases">
        <title>Genome public.</title>
        <authorList>
            <person name="Liu C."/>
            <person name="Sun Q."/>
        </authorList>
    </citation>
    <scope>NUCLEOTIDE SEQUENCE</scope>
    <source>
        <strain evidence="2">YIM B02565</strain>
    </source>
</reference>
<organism evidence="2 3">
    <name type="scientific">Clostridium paridis</name>
    <dbReference type="NCBI Taxonomy" id="2803863"/>
    <lineage>
        <taxon>Bacteria</taxon>
        <taxon>Bacillati</taxon>
        <taxon>Bacillota</taxon>
        <taxon>Clostridia</taxon>
        <taxon>Eubacteriales</taxon>
        <taxon>Clostridiaceae</taxon>
        <taxon>Clostridium</taxon>
    </lineage>
</organism>
<feature type="domain" description="CobW/HypB/UreG nucleotide-binding" evidence="1">
    <location>
        <begin position="8"/>
        <end position="173"/>
    </location>
</feature>
<dbReference type="EMBL" id="JAESWA010000027">
    <property type="protein sequence ID" value="MBL4933728.1"/>
    <property type="molecule type" value="Genomic_DNA"/>
</dbReference>
<accession>A0A937FIE1</accession>
<dbReference type="Pfam" id="PF02492">
    <property type="entry name" value="cobW"/>
    <property type="match status" value="1"/>
</dbReference>
<dbReference type="Gene3D" id="3.40.50.300">
    <property type="entry name" value="P-loop containing nucleotide triphosphate hydrolases"/>
    <property type="match status" value="1"/>
</dbReference>
<gene>
    <name evidence="2" type="ORF">JK634_18255</name>
</gene>
<dbReference type="SUPFAM" id="SSF52540">
    <property type="entry name" value="P-loop containing nucleoside triphosphate hydrolases"/>
    <property type="match status" value="1"/>
</dbReference>
<proteinExistence type="predicted"/>
<evidence type="ECO:0000313" key="3">
    <source>
        <dbReference type="Proteomes" id="UP000623681"/>
    </source>
</evidence>
<dbReference type="InterPro" id="IPR003495">
    <property type="entry name" value="CobW/HypB/UreG_nucleotide-bd"/>
</dbReference>
<protein>
    <submittedName>
        <fullName evidence="2">Cobalamin biosynthesis protein</fullName>
    </submittedName>
</protein>
<sequence length="214" mass="24735">MKFKTDIEIVTGFIGSGKTYFINSLVKNTLLKVEKILIIQCEEGNSKIKEDLVNFKNITILNYDPQKPLDKDTLKEIILMYQVHRILIEYNGTRNLADLLEILNERELKKISNVTSIFFIADCTTYKMFLNNMPTLILPNLYHCNLVVFNNSSKIPKDEFKSIEKHILSLNRDTFILSSTSKDSLEKDLNEEDFLDGGMLKLSRILTKTLLSKF</sequence>
<dbReference type="RefSeq" id="WP_202769163.1">
    <property type="nucleotide sequence ID" value="NZ_JAESWA010000027.1"/>
</dbReference>
<evidence type="ECO:0000259" key="1">
    <source>
        <dbReference type="Pfam" id="PF02492"/>
    </source>
</evidence>
<keyword evidence="3" id="KW-1185">Reference proteome</keyword>
<dbReference type="InterPro" id="IPR027417">
    <property type="entry name" value="P-loop_NTPase"/>
</dbReference>
<dbReference type="AlphaFoldDB" id="A0A937FIE1"/>